<dbReference type="InterPro" id="IPR011250">
    <property type="entry name" value="OMP/PagP_B-barrel"/>
</dbReference>
<dbReference type="PRINTS" id="PR00316">
    <property type="entry name" value="ENTEROVIROMP"/>
</dbReference>
<comment type="subcellular location">
    <subcellularLocation>
        <location evidence="1">Membrane</location>
        <topology evidence="1">Multi-pass membrane protein</topology>
    </subcellularLocation>
</comment>
<organism evidence="6">
    <name type="scientific">Serratia symbiotica SCt-VLC</name>
    <dbReference type="NCBI Taxonomy" id="1347341"/>
    <lineage>
        <taxon>Bacteria</taxon>
        <taxon>Pseudomonadati</taxon>
        <taxon>Pseudomonadota</taxon>
        <taxon>Gammaproteobacteria</taxon>
        <taxon>Enterobacterales</taxon>
        <taxon>Yersiniaceae</taxon>
        <taxon>Serratia</taxon>
        <taxon>Serratia symbiotica</taxon>
    </lineage>
</organism>
<keyword evidence="3" id="KW-0812">Transmembrane</keyword>
<dbReference type="GO" id="GO:0044384">
    <property type="term" value="C:host outer membrane"/>
    <property type="evidence" value="ECO:0007669"/>
    <property type="project" value="InterPro"/>
</dbReference>
<reference evidence="6" key="1">
    <citation type="submission" date="2013-06" db="EMBL/GenBank/DDBJ databases">
        <authorList>
            <person name="Mazano-Marin A."/>
        </authorList>
    </citation>
    <scope>NUCLEOTIDE SEQUENCE</scope>
    <source>
        <strain evidence="6">SCt-VLC</strain>
    </source>
</reference>
<evidence type="ECO:0000256" key="1">
    <source>
        <dbReference type="ARBA" id="ARBA00004141"/>
    </source>
</evidence>
<evidence type="ECO:0000256" key="3">
    <source>
        <dbReference type="ARBA" id="ARBA00022692"/>
    </source>
</evidence>
<dbReference type="GO" id="GO:0016020">
    <property type="term" value="C:membrane"/>
    <property type="evidence" value="ECO:0007669"/>
    <property type="project" value="UniProtKB-SubCell"/>
</dbReference>
<dbReference type="EMBL" id="FR904230">
    <property type="protein sequence ID" value="CDG46885.1"/>
    <property type="molecule type" value="Genomic_DNA"/>
</dbReference>
<evidence type="ECO:0000313" key="6">
    <source>
        <dbReference type="EMBL" id="CDG46885.1"/>
    </source>
</evidence>
<dbReference type="RefSeq" id="WP_061769671.1">
    <property type="nucleotide sequence ID" value="NZ_FR904230.1"/>
</dbReference>
<dbReference type="InterPro" id="IPR051723">
    <property type="entry name" value="Bact_OM_Invasion-Related"/>
</dbReference>
<reference evidence="6" key="2">
    <citation type="journal article" date="2014" name="Genome Biol. Evol.">
        <title>Settling down: the genome of Serratia symbiotica from the aphid Cinara tujafilina zooms in on the process of accommodation to a cooperative intracellular life.</title>
        <authorList>
            <person name="Manzano-Marin A."/>
            <person name="Latorre A."/>
        </authorList>
    </citation>
    <scope>NUCLEOTIDE SEQUENCE</scope>
    <source>
        <strain evidence="6">SCt-VLC</strain>
    </source>
</reference>
<evidence type="ECO:0000256" key="4">
    <source>
        <dbReference type="ARBA" id="ARBA00022729"/>
    </source>
</evidence>
<dbReference type="PANTHER" id="PTHR35892">
    <property type="entry name" value="OUTER MEMBRANE PROTEIN PAGN-RELATED"/>
    <property type="match status" value="1"/>
</dbReference>
<dbReference type="OrthoDB" id="5873117at2"/>
<protein>
    <submittedName>
        <fullName evidence="6">Uncharacterized protein</fullName>
    </submittedName>
</protein>
<dbReference type="AlphaFoldDB" id="A0A068RBH6"/>
<accession>A0A068RBH6</accession>
<evidence type="ECO:0000256" key="2">
    <source>
        <dbReference type="ARBA" id="ARBA00022452"/>
    </source>
</evidence>
<keyword evidence="2" id="KW-1134">Transmembrane beta strand</keyword>
<dbReference type="Pfam" id="PF06316">
    <property type="entry name" value="Ail_Lom"/>
    <property type="match status" value="1"/>
</dbReference>
<gene>
    <name evidence="6" type="primary">lomR</name>
    <name evidence="6" type="ORF">SCTVLC_0097</name>
</gene>
<sequence length="231" mass="25345">MKQLAYIVILASGIVCSAESYASAGDQTLVVGYSRASADWVNSAVSNSSNLFNDALQGSNTFGGEVRASRDSNKDISGAFIKYRYELDNSWGAIVSANYLLGDYGNVLQRKRPTDDPHQFDSYDFKNRVKSDYFTIMAGPSYRINEFISVYATFGMAYSHIGISSHSNQVISNSYTEIANSSNDESRFSVASSLGLQANVWKRVVVDVAYEIAGRGDWKTNGLTLGLGYQF</sequence>
<keyword evidence="4" id="KW-0732">Signal</keyword>
<dbReference type="PANTHER" id="PTHR35892:SF2">
    <property type="entry name" value="OUTER MEMBRANE PROTEIN PAGN"/>
    <property type="match status" value="1"/>
</dbReference>
<dbReference type="InterPro" id="IPR000758">
    <property type="entry name" value="Enterovir_OMP"/>
</dbReference>
<evidence type="ECO:0000256" key="5">
    <source>
        <dbReference type="ARBA" id="ARBA00023136"/>
    </source>
</evidence>
<keyword evidence="5" id="KW-0472">Membrane</keyword>
<dbReference type="SUPFAM" id="SSF56925">
    <property type="entry name" value="OMPA-like"/>
    <property type="match status" value="1"/>
</dbReference>
<proteinExistence type="predicted"/>
<dbReference type="Gene3D" id="2.40.160.20">
    <property type="match status" value="1"/>
</dbReference>
<name>A0A068RBH6_9GAMM</name>